<feature type="region of interest" description="Disordered" evidence="2">
    <location>
        <begin position="466"/>
        <end position="487"/>
    </location>
</feature>
<feature type="region of interest" description="Disordered" evidence="2">
    <location>
        <begin position="159"/>
        <end position="194"/>
    </location>
</feature>
<dbReference type="Proteomes" id="UP001301350">
    <property type="component" value="Unassembled WGS sequence"/>
</dbReference>
<comment type="caution">
    <text evidence="3">The sequence shown here is derived from an EMBL/GenBank/DDBJ whole genome shotgun (WGS) entry which is preliminary data.</text>
</comment>
<dbReference type="EMBL" id="JANCYW010000017">
    <property type="protein sequence ID" value="KAK4538427.1"/>
    <property type="molecule type" value="Genomic_DNA"/>
</dbReference>
<keyword evidence="4" id="KW-1185">Reference proteome</keyword>
<proteinExistence type="predicted"/>
<feature type="compositionally biased region" description="Basic and acidic residues" evidence="2">
    <location>
        <begin position="159"/>
        <end position="168"/>
    </location>
</feature>
<feature type="coiled-coil region" evidence="1">
    <location>
        <begin position="251"/>
        <end position="278"/>
    </location>
</feature>
<protein>
    <submittedName>
        <fullName evidence="3">Uncharacterized protein</fullName>
    </submittedName>
</protein>
<evidence type="ECO:0000256" key="1">
    <source>
        <dbReference type="SAM" id="Coils"/>
    </source>
</evidence>
<feature type="compositionally biased region" description="Basic and acidic residues" evidence="2">
    <location>
        <begin position="478"/>
        <end position="487"/>
    </location>
</feature>
<dbReference type="AlphaFoldDB" id="A0AAV9J1D7"/>
<gene>
    <name evidence="3" type="ORF">CDCA_CDCA17G4452</name>
</gene>
<keyword evidence="1" id="KW-0175">Coiled coil</keyword>
<name>A0AAV9J1D7_CYACA</name>
<evidence type="ECO:0000313" key="3">
    <source>
        <dbReference type="EMBL" id="KAK4538427.1"/>
    </source>
</evidence>
<feature type="compositionally biased region" description="Low complexity" evidence="2">
    <location>
        <begin position="172"/>
        <end position="194"/>
    </location>
</feature>
<sequence length="487" mass="54056">MYSDESSIVSFVGQPAWRALRTSGRGAGHGAASAFRRPSSPALHVRRSLCRVAWRMLGGVGGGGGGMRPWNKPGAPVGGTPDNVIQPAREDVLLGQLVYMEPELLPKYIESNMEEFDEDFYKFVEQKIENSQDLEERVTLRTLLEAITDLMKQLLDEKAPPADAKARPEANGADGAAPAASAIASSSGGTAAAPIGTSEQRKMLEALLALHDSADRLQVAVETNYERFDAHFLEYLSKYVRSSEPQAAGAIKVLEAINMEMKRRMERAARNLQQVLHAGGAAAISAKLRQVGGAGGIDEAFCLLLEANIQEASKANAAPEIVKMLETAKEEAAAFVDEAFKDKELRLVRQLLRTDDEEKRRQILFTVLSPKEKVYLPEGSDEDQPRMEIDPRRFLEILRELIAQFGNVDEKIVARCREISEQAEAVAREILDLVGKDVKTLQDESWMRTLSVYELERMEVQADMEGRKMPWQQPRPQGFDEHGRREL</sequence>
<evidence type="ECO:0000256" key="2">
    <source>
        <dbReference type="SAM" id="MobiDB-lite"/>
    </source>
</evidence>
<organism evidence="3 4">
    <name type="scientific">Cyanidium caldarium</name>
    <name type="common">Red alga</name>
    <dbReference type="NCBI Taxonomy" id="2771"/>
    <lineage>
        <taxon>Eukaryota</taxon>
        <taxon>Rhodophyta</taxon>
        <taxon>Bangiophyceae</taxon>
        <taxon>Cyanidiales</taxon>
        <taxon>Cyanidiaceae</taxon>
        <taxon>Cyanidium</taxon>
    </lineage>
</organism>
<evidence type="ECO:0000313" key="4">
    <source>
        <dbReference type="Proteomes" id="UP001301350"/>
    </source>
</evidence>
<accession>A0AAV9J1D7</accession>
<reference evidence="3 4" key="1">
    <citation type="submission" date="2022-07" db="EMBL/GenBank/DDBJ databases">
        <title>Genome-wide signatures of adaptation to extreme environments.</title>
        <authorList>
            <person name="Cho C.H."/>
            <person name="Yoon H.S."/>
        </authorList>
    </citation>
    <scope>NUCLEOTIDE SEQUENCE [LARGE SCALE GENOMIC DNA]</scope>
    <source>
        <strain evidence="3 4">DBV 063 E5</strain>
    </source>
</reference>